<reference evidence="1" key="2">
    <citation type="submission" date="2022-06" db="UniProtKB">
        <authorList>
            <consortium name="EnsemblMetazoa"/>
        </authorList>
    </citation>
    <scope>IDENTIFICATION</scope>
</reference>
<evidence type="ECO:0000313" key="1">
    <source>
        <dbReference type="EnsemblMetazoa" id="OVOC6784.1"/>
    </source>
</evidence>
<proteinExistence type="predicted"/>
<organism evidence="1 2">
    <name type="scientific">Onchocerca volvulus</name>
    <dbReference type="NCBI Taxonomy" id="6282"/>
    <lineage>
        <taxon>Eukaryota</taxon>
        <taxon>Metazoa</taxon>
        <taxon>Ecdysozoa</taxon>
        <taxon>Nematoda</taxon>
        <taxon>Chromadorea</taxon>
        <taxon>Rhabditida</taxon>
        <taxon>Spirurina</taxon>
        <taxon>Spiruromorpha</taxon>
        <taxon>Filarioidea</taxon>
        <taxon>Onchocercidae</taxon>
        <taxon>Onchocerca</taxon>
    </lineage>
</organism>
<name>A0A8R1XZ32_ONCVO</name>
<dbReference type="Proteomes" id="UP000024404">
    <property type="component" value="Unassembled WGS sequence"/>
</dbReference>
<dbReference type="EMBL" id="CMVM020000180">
    <property type="status" value="NOT_ANNOTATED_CDS"/>
    <property type="molecule type" value="Genomic_DNA"/>
</dbReference>
<accession>A0A8R1XZ32</accession>
<keyword evidence="2" id="KW-1185">Reference proteome</keyword>
<dbReference type="AlphaFoldDB" id="A0A8R1XZ32"/>
<evidence type="ECO:0000313" key="2">
    <source>
        <dbReference type="Proteomes" id="UP000024404"/>
    </source>
</evidence>
<sequence>MLMWCICHKLSCAKRAQLSNIQISDTLSENSAQRTEFVRTAWSDTTYCLLFIVGFNAKGLSYRSRVLSDRSFSSPFTALWE</sequence>
<reference evidence="2" key="1">
    <citation type="submission" date="2013-10" db="EMBL/GenBank/DDBJ databases">
        <title>Genome sequencing of Onchocerca volvulus.</title>
        <authorList>
            <person name="Cotton J."/>
            <person name="Tsai J."/>
            <person name="Stanley E."/>
            <person name="Tracey A."/>
            <person name="Holroyd N."/>
            <person name="Lustigman S."/>
            <person name="Berriman M."/>
        </authorList>
    </citation>
    <scope>NUCLEOTIDE SEQUENCE</scope>
</reference>
<dbReference type="EnsemblMetazoa" id="OVOC6784.1">
    <property type="protein sequence ID" value="OVOC6784.1"/>
    <property type="gene ID" value="WBGene00243593"/>
</dbReference>
<protein>
    <submittedName>
        <fullName evidence="1">Uncharacterized protein</fullName>
    </submittedName>
</protein>